<dbReference type="EMBL" id="VSSQ01003992">
    <property type="protein sequence ID" value="MPM23270.1"/>
    <property type="molecule type" value="Genomic_DNA"/>
</dbReference>
<evidence type="ECO:0000313" key="1">
    <source>
        <dbReference type="EMBL" id="MPM23270.1"/>
    </source>
</evidence>
<comment type="caution">
    <text evidence="1">The sequence shown here is derived from an EMBL/GenBank/DDBJ whole genome shotgun (WGS) entry which is preliminary data.</text>
</comment>
<accession>A0A644Y456</accession>
<sequence length="218" mass="24796">MYGDFRVAEIPAKIVPLRLHDKLRAPAVTLRETIVKDHTLPKQFYLIVQQHGCAVEHIQHGGRAKGPSSAGIHEFGRSVEQRCRPMIVRNHFLNVVVVAEAQQNLKFAGKSPRRFLVQRAAVKDAGQLRAGRGKPLRLIVGKQADGVDQQSHRMYPPQGRRTRLHIRDKAFLMLVVHAVSLVKLQNRQQAFKILTEFIICHSRNIIFDLPVPRRRPSV</sequence>
<dbReference type="AlphaFoldDB" id="A0A644Y456"/>
<proteinExistence type="predicted"/>
<organism evidence="1">
    <name type="scientific">bioreactor metagenome</name>
    <dbReference type="NCBI Taxonomy" id="1076179"/>
    <lineage>
        <taxon>unclassified sequences</taxon>
        <taxon>metagenomes</taxon>
        <taxon>ecological metagenomes</taxon>
    </lineage>
</organism>
<reference evidence="1" key="1">
    <citation type="submission" date="2019-08" db="EMBL/GenBank/DDBJ databases">
        <authorList>
            <person name="Kucharzyk K."/>
            <person name="Murdoch R.W."/>
            <person name="Higgins S."/>
            <person name="Loffler F."/>
        </authorList>
    </citation>
    <scope>NUCLEOTIDE SEQUENCE</scope>
</reference>
<protein>
    <submittedName>
        <fullName evidence="1">Uncharacterized protein</fullName>
    </submittedName>
</protein>
<name>A0A644Y456_9ZZZZ</name>
<gene>
    <name evidence="1" type="ORF">SDC9_69736</name>
</gene>